<comment type="caution">
    <text evidence="3">The sequence shown here is derived from an EMBL/GenBank/DDBJ whole genome shotgun (WGS) entry which is preliminary data.</text>
</comment>
<evidence type="ECO:0000256" key="2">
    <source>
        <dbReference type="SAM" id="MobiDB-lite"/>
    </source>
</evidence>
<keyword evidence="1" id="KW-0175">Coiled coil</keyword>
<evidence type="ECO:0000313" key="4">
    <source>
        <dbReference type="Proteomes" id="UP001219934"/>
    </source>
</evidence>
<keyword evidence="4" id="KW-1185">Reference proteome</keyword>
<proteinExistence type="predicted"/>
<dbReference type="AlphaFoldDB" id="A0AAD6BMJ8"/>
<feature type="coiled-coil region" evidence="1">
    <location>
        <begin position="79"/>
        <end position="106"/>
    </location>
</feature>
<evidence type="ECO:0000256" key="1">
    <source>
        <dbReference type="SAM" id="Coils"/>
    </source>
</evidence>
<dbReference type="Proteomes" id="UP001219934">
    <property type="component" value="Unassembled WGS sequence"/>
</dbReference>
<reference evidence="3" key="1">
    <citation type="submission" date="2022-11" db="EMBL/GenBank/DDBJ databases">
        <title>Chromosome-level genome of Pogonophryne albipinna.</title>
        <authorList>
            <person name="Jo E."/>
        </authorList>
    </citation>
    <scope>NUCLEOTIDE SEQUENCE</scope>
    <source>
        <strain evidence="3">SGF0006</strain>
        <tissue evidence="3">Muscle</tissue>
    </source>
</reference>
<dbReference type="EMBL" id="JAPTMU010000003">
    <property type="protein sequence ID" value="KAJ4945794.1"/>
    <property type="molecule type" value="Genomic_DNA"/>
</dbReference>
<name>A0AAD6BMJ8_9TELE</name>
<evidence type="ECO:0000313" key="3">
    <source>
        <dbReference type="EMBL" id="KAJ4945794.1"/>
    </source>
</evidence>
<sequence length="132" mass="15373">MSSSHCDQHLVSQRFPSRRSQQQQDRAGLPELQSVLALYGPEPAVLDMFYFHRDILTIQASGWNKRKAANLEQTLAKRYMKTMQRITEATEDLEKLTVELSLQDDQVQQWVSDVQQWTTAWGYLFKIQEGAR</sequence>
<feature type="region of interest" description="Disordered" evidence="2">
    <location>
        <begin position="1"/>
        <end position="27"/>
    </location>
</feature>
<protein>
    <submittedName>
        <fullName evidence="3">Uncharacterized protein</fullName>
    </submittedName>
</protein>
<feature type="compositionally biased region" description="Low complexity" evidence="2">
    <location>
        <begin position="12"/>
        <end position="24"/>
    </location>
</feature>
<gene>
    <name evidence="3" type="ORF">JOQ06_023472</name>
</gene>
<accession>A0AAD6BMJ8</accession>
<organism evidence="3 4">
    <name type="scientific">Pogonophryne albipinna</name>
    <dbReference type="NCBI Taxonomy" id="1090488"/>
    <lineage>
        <taxon>Eukaryota</taxon>
        <taxon>Metazoa</taxon>
        <taxon>Chordata</taxon>
        <taxon>Craniata</taxon>
        <taxon>Vertebrata</taxon>
        <taxon>Euteleostomi</taxon>
        <taxon>Actinopterygii</taxon>
        <taxon>Neopterygii</taxon>
        <taxon>Teleostei</taxon>
        <taxon>Neoteleostei</taxon>
        <taxon>Acanthomorphata</taxon>
        <taxon>Eupercaria</taxon>
        <taxon>Perciformes</taxon>
        <taxon>Notothenioidei</taxon>
        <taxon>Pogonophryne</taxon>
    </lineage>
</organism>